<organism evidence="2 3">
    <name type="scientific">Sclerotinia nivalis</name>
    <dbReference type="NCBI Taxonomy" id="352851"/>
    <lineage>
        <taxon>Eukaryota</taxon>
        <taxon>Fungi</taxon>
        <taxon>Dikarya</taxon>
        <taxon>Ascomycota</taxon>
        <taxon>Pezizomycotina</taxon>
        <taxon>Leotiomycetes</taxon>
        <taxon>Helotiales</taxon>
        <taxon>Sclerotiniaceae</taxon>
        <taxon>Sclerotinia</taxon>
    </lineage>
</organism>
<evidence type="ECO:0008006" key="4">
    <source>
        <dbReference type="Google" id="ProtNLM"/>
    </source>
</evidence>
<accession>A0A9X0API6</accession>
<sequence length="150" mass="16799">MDPLSMSASISGLISILGVIVGRSYKYIKTARGSVQEVKKLVDEMSNLYGILNQLRLVVSRFDDESIPSITQSRHIDACRTLLDTIKERLDKADPSHLKSQKLVLSRKISTLGRALSWLFSVSETKALIDDIRTQKSTFMLGLQVDEMNI</sequence>
<name>A0A9X0API6_9HELO</name>
<feature type="transmembrane region" description="Helical" evidence="1">
    <location>
        <begin position="6"/>
        <end position="25"/>
    </location>
</feature>
<dbReference type="Proteomes" id="UP001152300">
    <property type="component" value="Unassembled WGS sequence"/>
</dbReference>
<evidence type="ECO:0000256" key="1">
    <source>
        <dbReference type="SAM" id="Phobius"/>
    </source>
</evidence>
<keyword evidence="1" id="KW-0472">Membrane</keyword>
<comment type="caution">
    <text evidence="2">The sequence shown here is derived from an EMBL/GenBank/DDBJ whole genome shotgun (WGS) entry which is preliminary data.</text>
</comment>
<proteinExistence type="predicted"/>
<evidence type="ECO:0000313" key="3">
    <source>
        <dbReference type="Proteomes" id="UP001152300"/>
    </source>
</evidence>
<dbReference type="EMBL" id="JAPEIS010000005">
    <property type="protein sequence ID" value="KAJ8066083.1"/>
    <property type="molecule type" value="Genomic_DNA"/>
</dbReference>
<dbReference type="OrthoDB" id="1577640at2759"/>
<gene>
    <name evidence="2" type="ORF">OCU04_005175</name>
</gene>
<protein>
    <recommendedName>
        <fullName evidence="4">Fungal N-terminal domain-containing protein</fullName>
    </recommendedName>
</protein>
<keyword evidence="3" id="KW-1185">Reference proteome</keyword>
<keyword evidence="1" id="KW-1133">Transmembrane helix</keyword>
<keyword evidence="1" id="KW-0812">Transmembrane</keyword>
<dbReference type="AlphaFoldDB" id="A0A9X0API6"/>
<evidence type="ECO:0000313" key="2">
    <source>
        <dbReference type="EMBL" id="KAJ8066083.1"/>
    </source>
</evidence>
<reference evidence="2" key="1">
    <citation type="submission" date="2022-11" db="EMBL/GenBank/DDBJ databases">
        <title>Genome Resource of Sclerotinia nivalis Strain SnTB1, a Plant Pathogen Isolated from American Ginseng.</title>
        <authorList>
            <person name="Fan S."/>
        </authorList>
    </citation>
    <scope>NUCLEOTIDE SEQUENCE</scope>
    <source>
        <strain evidence="2">SnTB1</strain>
    </source>
</reference>